<dbReference type="AlphaFoldDB" id="A0A085J996"/>
<evidence type="ECO:0000259" key="1">
    <source>
        <dbReference type="Pfam" id="PF00483"/>
    </source>
</evidence>
<organism evidence="2 3">
    <name type="scientific">Tatumella ptyseos ATCC 33301</name>
    <dbReference type="NCBI Taxonomy" id="1005995"/>
    <lineage>
        <taxon>Bacteria</taxon>
        <taxon>Pseudomonadati</taxon>
        <taxon>Pseudomonadota</taxon>
        <taxon>Gammaproteobacteria</taxon>
        <taxon>Enterobacterales</taxon>
        <taxon>Erwiniaceae</taxon>
        <taxon>Tatumella</taxon>
    </lineage>
</organism>
<keyword evidence="3" id="KW-1185">Reference proteome</keyword>
<protein>
    <submittedName>
        <fullName evidence="2">Nucleoside-diphosphate-sugar pyrophosphorylase</fullName>
        <ecNumber evidence="2">2.7.7.-</ecNumber>
    </submittedName>
</protein>
<dbReference type="eggNOG" id="COG1209">
    <property type="taxonomic scope" value="Bacteria"/>
</dbReference>
<name>A0A085J996_9GAMM</name>
<dbReference type="EC" id="2.7.7.-" evidence="2"/>
<dbReference type="Proteomes" id="UP000028602">
    <property type="component" value="Unassembled WGS sequence"/>
</dbReference>
<dbReference type="Gene3D" id="3.90.550.10">
    <property type="entry name" value="Spore Coat Polysaccharide Biosynthesis Protein SpsA, Chain A"/>
    <property type="match status" value="1"/>
</dbReference>
<keyword evidence="2" id="KW-0808">Transferase</keyword>
<reference evidence="2 3" key="1">
    <citation type="submission" date="2014-05" db="EMBL/GenBank/DDBJ databases">
        <title>ATOL: Assembling a taxonomically balanced genome-scale reconstruction of the evolutionary history of the Enterobacteriaceae.</title>
        <authorList>
            <person name="Plunkett G.III."/>
            <person name="Neeno-Eckwall E.C."/>
            <person name="Glasner J.D."/>
            <person name="Perna N.T."/>
        </authorList>
    </citation>
    <scope>NUCLEOTIDE SEQUENCE [LARGE SCALE GENOMIC DNA]</scope>
    <source>
        <strain evidence="2 3">ATCC 33301</strain>
    </source>
</reference>
<proteinExistence type="predicted"/>
<dbReference type="RefSeq" id="WP_025902784.1">
    <property type="nucleotide sequence ID" value="NZ_ATMJ01000065.1"/>
</dbReference>
<evidence type="ECO:0000313" key="2">
    <source>
        <dbReference type="EMBL" id="KFD17042.1"/>
    </source>
</evidence>
<comment type="caution">
    <text evidence="2">The sequence shown here is derived from an EMBL/GenBank/DDBJ whole genome shotgun (WGS) entry which is preliminary data.</text>
</comment>
<gene>
    <name evidence="2" type="ORF">GTPT_3316</name>
</gene>
<dbReference type="InterPro" id="IPR005835">
    <property type="entry name" value="NTP_transferase_dom"/>
</dbReference>
<dbReference type="GO" id="GO:0016779">
    <property type="term" value="F:nucleotidyltransferase activity"/>
    <property type="evidence" value="ECO:0007669"/>
    <property type="project" value="UniProtKB-KW"/>
</dbReference>
<dbReference type="EMBL" id="JMPR01000054">
    <property type="protein sequence ID" value="KFD17042.1"/>
    <property type="molecule type" value="Genomic_DNA"/>
</dbReference>
<accession>A0A085J996</accession>
<dbReference type="OrthoDB" id="9788272at2"/>
<dbReference type="InterPro" id="IPR029044">
    <property type="entry name" value="Nucleotide-diphossugar_trans"/>
</dbReference>
<evidence type="ECO:0000313" key="3">
    <source>
        <dbReference type="Proteomes" id="UP000028602"/>
    </source>
</evidence>
<dbReference type="SUPFAM" id="SSF53448">
    <property type="entry name" value="Nucleotide-diphospho-sugar transferases"/>
    <property type="match status" value="1"/>
</dbReference>
<feature type="domain" description="Nucleotidyl transferase" evidence="1">
    <location>
        <begin position="49"/>
        <end position="185"/>
    </location>
</feature>
<sequence length="354" mass="39606">MITVITSLGGQSLYEMSSEFSYPKILNEINNKTLFEYSQEIISSLHEDVRRIFLLPEDKDDEYQLSPMISVASHGQGEILHLQGNTGGAACSCLLAIDKIDPEDEMIIISADQYIRADLSEIIDHFRSQSADAGVLTFPSLHPKWAFIRKQPDGQVTEVAEKRTISREAIAGFYYFRKGSFFTRAAQNCIMKGATVNGQYYLSGCLNELILESKKIIGWSLDDGSYYNFYDNHAIKAFSSSLQANKNLLPGGFSYSDIFGMKTIRHPDAIFDPGVSLHEHSHNYIGVIAVSDYLINLIGKSEKLSIELQSPINEGNKIIILYALYYGDIYSQFLDVITLSGHGKILTIQHSLIN</sequence>
<keyword evidence="2" id="KW-0548">Nucleotidyltransferase</keyword>
<dbReference type="Pfam" id="PF00483">
    <property type="entry name" value="NTP_transferase"/>
    <property type="match status" value="1"/>
</dbReference>